<sequence length="232" mass="26111">MGLVAVQHVVIGHNVPFSTKPNPEQAHAALDQDQISPALGRFSHQAGMQLRVFSVKQLSHWGTAYNEEERIEDWDRFLRGLCRRSRKHQAKGDVARDLGGEKIRSGITQTLNPNYLLRHSYGCPWFCFGSSTNPDRCFQLESRKEFHSQFISGCLQTFRGLRIAYLFKRVLAFDPAVEACNAEIDATIRGKLDSPIRSVASQSALDSCLLLIAFCLKSYKAIKLNKEKAILS</sequence>
<comment type="caution">
    <text evidence="1">The sequence shown here is derived from an EMBL/GenBank/DDBJ whole genome shotgun (WGS) entry which is preliminary data.</text>
</comment>
<organism evidence="1 2">
    <name type="scientific">Canavalia gladiata</name>
    <name type="common">Sword bean</name>
    <name type="synonym">Dolichos gladiatus</name>
    <dbReference type="NCBI Taxonomy" id="3824"/>
    <lineage>
        <taxon>Eukaryota</taxon>
        <taxon>Viridiplantae</taxon>
        <taxon>Streptophyta</taxon>
        <taxon>Embryophyta</taxon>
        <taxon>Tracheophyta</taxon>
        <taxon>Spermatophyta</taxon>
        <taxon>Magnoliopsida</taxon>
        <taxon>eudicotyledons</taxon>
        <taxon>Gunneridae</taxon>
        <taxon>Pentapetalae</taxon>
        <taxon>rosids</taxon>
        <taxon>fabids</taxon>
        <taxon>Fabales</taxon>
        <taxon>Fabaceae</taxon>
        <taxon>Papilionoideae</taxon>
        <taxon>50 kb inversion clade</taxon>
        <taxon>NPAAA clade</taxon>
        <taxon>indigoferoid/millettioid clade</taxon>
        <taxon>Phaseoleae</taxon>
        <taxon>Canavalia</taxon>
    </lineage>
</organism>
<evidence type="ECO:0000313" key="2">
    <source>
        <dbReference type="Proteomes" id="UP001367508"/>
    </source>
</evidence>
<gene>
    <name evidence="1" type="ORF">VNO77_23462</name>
</gene>
<name>A0AAN9L4I3_CANGL</name>
<evidence type="ECO:0000313" key="1">
    <source>
        <dbReference type="EMBL" id="KAK7329307.1"/>
    </source>
</evidence>
<proteinExistence type="predicted"/>
<reference evidence="1 2" key="1">
    <citation type="submission" date="2024-01" db="EMBL/GenBank/DDBJ databases">
        <title>The genomes of 5 underutilized Papilionoideae crops provide insights into root nodulation and disease resistanc.</title>
        <authorList>
            <person name="Jiang F."/>
        </authorList>
    </citation>
    <scope>NUCLEOTIDE SEQUENCE [LARGE SCALE GENOMIC DNA]</scope>
    <source>
        <strain evidence="1">LVBAO_FW01</strain>
        <tissue evidence="1">Leaves</tissue>
    </source>
</reference>
<keyword evidence="2" id="KW-1185">Reference proteome</keyword>
<accession>A0AAN9L4I3</accession>
<protein>
    <submittedName>
        <fullName evidence="1">Uncharacterized protein</fullName>
    </submittedName>
</protein>
<dbReference type="Proteomes" id="UP001367508">
    <property type="component" value="Unassembled WGS sequence"/>
</dbReference>
<dbReference type="EMBL" id="JAYMYQ010000005">
    <property type="protein sequence ID" value="KAK7329307.1"/>
    <property type="molecule type" value="Genomic_DNA"/>
</dbReference>
<dbReference type="AlphaFoldDB" id="A0AAN9L4I3"/>